<dbReference type="HAMAP" id="MF_00046">
    <property type="entry name" value="MurC"/>
    <property type="match status" value="1"/>
</dbReference>
<keyword evidence="9 14" id="KW-0133">Cell shape</keyword>
<dbReference type="SUPFAM" id="SSF51984">
    <property type="entry name" value="MurCD N-terminal domain"/>
    <property type="match status" value="1"/>
</dbReference>
<keyword evidence="8 14" id="KW-0067">ATP-binding</keyword>
<keyword evidence="7 14" id="KW-0547">Nucleotide-binding</keyword>
<comment type="subcellular location">
    <subcellularLocation>
        <location evidence="1 14">Cytoplasm</location>
    </subcellularLocation>
</comment>
<reference evidence="18 19" key="1">
    <citation type="submission" date="2018-06" db="EMBL/GenBank/DDBJ databases">
        <title>Genomic Encyclopedia of Type Strains, Phase IV (KMG-IV): sequencing the most valuable type-strain genomes for metagenomic binning, comparative biology and taxonomic classification.</title>
        <authorList>
            <person name="Goeker M."/>
        </authorList>
    </citation>
    <scope>NUCLEOTIDE SEQUENCE [LARGE SCALE GENOMIC DNA]</scope>
    <source>
        <strain evidence="18 19">DSM 22112</strain>
    </source>
</reference>
<evidence type="ECO:0000256" key="1">
    <source>
        <dbReference type="ARBA" id="ARBA00004496"/>
    </source>
</evidence>
<dbReference type="GO" id="GO:0071555">
    <property type="term" value="P:cell wall organization"/>
    <property type="evidence" value="ECO:0007669"/>
    <property type="project" value="UniProtKB-KW"/>
</dbReference>
<dbReference type="AlphaFoldDB" id="A0A366IDD4"/>
<evidence type="ECO:0000256" key="5">
    <source>
        <dbReference type="ARBA" id="ARBA00022598"/>
    </source>
</evidence>
<keyword evidence="4 14" id="KW-0963">Cytoplasm</keyword>
<dbReference type="EMBL" id="QNRX01000004">
    <property type="protein sequence ID" value="RBP67448.1"/>
    <property type="molecule type" value="Genomic_DNA"/>
</dbReference>
<name>A0A366IDD4_9FIRM</name>
<dbReference type="Pfam" id="PF02875">
    <property type="entry name" value="Mur_ligase_C"/>
    <property type="match status" value="1"/>
</dbReference>
<dbReference type="GO" id="GO:0008360">
    <property type="term" value="P:regulation of cell shape"/>
    <property type="evidence" value="ECO:0007669"/>
    <property type="project" value="UniProtKB-KW"/>
</dbReference>
<dbReference type="GO" id="GO:0005737">
    <property type="term" value="C:cytoplasm"/>
    <property type="evidence" value="ECO:0007669"/>
    <property type="project" value="UniProtKB-SubCell"/>
</dbReference>
<proteinExistence type="inferred from homology"/>
<dbReference type="InterPro" id="IPR005758">
    <property type="entry name" value="UDP-N-AcMur_Ala_ligase_MurC"/>
</dbReference>
<dbReference type="PANTHER" id="PTHR43445:SF3">
    <property type="entry name" value="UDP-N-ACETYLMURAMATE--L-ALANINE LIGASE"/>
    <property type="match status" value="1"/>
</dbReference>
<dbReference type="InterPro" id="IPR000713">
    <property type="entry name" value="Mur_ligase_N"/>
</dbReference>
<dbReference type="Proteomes" id="UP000253490">
    <property type="component" value="Unassembled WGS sequence"/>
</dbReference>
<evidence type="ECO:0000256" key="14">
    <source>
        <dbReference type="HAMAP-Rule" id="MF_00046"/>
    </source>
</evidence>
<accession>A0A366IDD4</accession>
<evidence type="ECO:0000256" key="10">
    <source>
        <dbReference type="ARBA" id="ARBA00022984"/>
    </source>
</evidence>
<keyword evidence="11 14" id="KW-0131">Cell cycle</keyword>
<dbReference type="InterPro" id="IPR050061">
    <property type="entry name" value="MurCDEF_pg_biosynth"/>
</dbReference>
<evidence type="ECO:0000256" key="3">
    <source>
        <dbReference type="ARBA" id="ARBA00012211"/>
    </source>
</evidence>
<dbReference type="SUPFAM" id="SSF53244">
    <property type="entry name" value="MurD-like peptide ligases, peptide-binding domain"/>
    <property type="match status" value="1"/>
</dbReference>
<evidence type="ECO:0000256" key="4">
    <source>
        <dbReference type="ARBA" id="ARBA00022490"/>
    </source>
</evidence>
<feature type="domain" description="Mur ligase N-terminal catalytic" evidence="15">
    <location>
        <begin position="16"/>
        <end position="114"/>
    </location>
</feature>
<dbReference type="GO" id="GO:0008763">
    <property type="term" value="F:UDP-N-acetylmuramate-L-alanine ligase activity"/>
    <property type="evidence" value="ECO:0007669"/>
    <property type="project" value="UniProtKB-UniRule"/>
</dbReference>
<dbReference type="EC" id="6.3.2.8" evidence="3 14"/>
<feature type="domain" description="Mur ligase C-terminal" evidence="16">
    <location>
        <begin position="322"/>
        <end position="451"/>
    </location>
</feature>
<dbReference type="Gene3D" id="3.40.50.720">
    <property type="entry name" value="NAD(P)-binding Rossmann-like Domain"/>
    <property type="match status" value="1"/>
</dbReference>
<evidence type="ECO:0000256" key="13">
    <source>
        <dbReference type="ARBA" id="ARBA00047833"/>
    </source>
</evidence>
<dbReference type="GO" id="GO:0051301">
    <property type="term" value="P:cell division"/>
    <property type="evidence" value="ECO:0007669"/>
    <property type="project" value="UniProtKB-KW"/>
</dbReference>
<dbReference type="GO" id="GO:0009252">
    <property type="term" value="P:peptidoglycan biosynthetic process"/>
    <property type="evidence" value="ECO:0007669"/>
    <property type="project" value="UniProtKB-UniRule"/>
</dbReference>
<evidence type="ECO:0000313" key="18">
    <source>
        <dbReference type="EMBL" id="RBP67448.1"/>
    </source>
</evidence>
<dbReference type="NCBIfam" id="TIGR01082">
    <property type="entry name" value="murC"/>
    <property type="match status" value="1"/>
</dbReference>
<evidence type="ECO:0000256" key="12">
    <source>
        <dbReference type="ARBA" id="ARBA00023316"/>
    </source>
</evidence>
<dbReference type="Gene3D" id="3.90.190.20">
    <property type="entry name" value="Mur ligase, C-terminal domain"/>
    <property type="match status" value="1"/>
</dbReference>
<keyword evidence="10 14" id="KW-0573">Peptidoglycan synthesis</keyword>
<feature type="domain" description="Mur ligase central" evidence="17">
    <location>
        <begin position="120"/>
        <end position="300"/>
    </location>
</feature>
<keyword evidence="19" id="KW-1185">Reference proteome</keyword>
<dbReference type="RefSeq" id="WP_113920008.1">
    <property type="nucleotide sequence ID" value="NZ_QNRX01000004.1"/>
</dbReference>
<dbReference type="Pfam" id="PF01225">
    <property type="entry name" value="Mur_ligase"/>
    <property type="match status" value="1"/>
</dbReference>
<comment type="similarity">
    <text evidence="14">Belongs to the MurCDEF family.</text>
</comment>
<evidence type="ECO:0000256" key="11">
    <source>
        <dbReference type="ARBA" id="ARBA00023306"/>
    </source>
</evidence>
<comment type="pathway">
    <text evidence="2 14">Cell wall biogenesis; peptidoglycan biosynthesis.</text>
</comment>
<evidence type="ECO:0000256" key="6">
    <source>
        <dbReference type="ARBA" id="ARBA00022618"/>
    </source>
</evidence>
<dbReference type="OrthoDB" id="9804126at2"/>
<evidence type="ECO:0000259" key="15">
    <source>
        <dbReference type="Pfam" id="PF01225"/>
    </source>
</evidence>
<dbReference type="Gene3D" id="3.40.1190.10">
    <property type="entry name" value="Mur-like, catalytic domain"/>
    <property type="match status" value="1"/>
</dbReference>
<dbReference type="InterPro" id="IPR036565">
    <property type="entry name" value="Mur-like_cat_sf"/>
</dbReference>
<dbReference type="Pfam" id="PF08245">
    <property type="entry name" value="Mur_ligase_M"/>
    <property type="match status" value="1"/>
</dbReference>
<keyword evidence="12 14" id="KW-0961">Cell wall biogenesis/degradation</keyword>
<feature type="binding site" evidence="14">
    <location>
        <begin position="122"/>
        <end position="128"/>
    </location>
    <ligand>
        <name>ATP</name>
        <dbReference type="ChEBI" id="CHEBI:30616"/>
    </ligand>
</feature>
<evidence type="ECO:0000313" key="19">
    <source>
        <dbReference type="Proteomes" id="UP000253490"/>
    </source>
</evidence>
<sequence length="471" mass="52484">MKFYLEKMLNKKINLVHFIGIGGTSMSGLAQITMNKGIGVSGSDMKSSNYTEKLVAKGAKVYIGHDEKNITDNCDLVVYSAAINGENPEILKAKELNIPLMERSDFLGALTKDFGETVAVAGTHGKTTTSSIVSSLLFNADLDPTVSIGGSLDLIGGNYRVGQSGYFVTEACEYVDSFLKSHHKIGIILNIELDHIDYFKDLDQMKKSFHQFAKILPSDGVLIAYGDSKDVLDVTKDLDCAVVTFGLKNTNQWQAMNITYDHLGKPSFDVYNNGSLFGHFKLDVPGEHNILNSLASIICANHLNISKEIIEDTLSDFQGAHRRFEFRGEVNNIKVFEDYAHHPTELKVTVSACTNYDYNKLWVVFQAHTFSRAYYFFDDFVNSFKGADFVIINDIYSDREANSFNIHAEDLVKAVEDRLGIPAKHISEFKDIVKYLVDNTVKDDFVLVAGSQTINQVAFDLVDALKEKYEG</sequence>
<protein>
    <recommendedName>
        <fullName evidence="3 14">UDP-N-acetylmuramate--L-alanine ligase</fullName>
        <ecNumber evidence="3 14">6.3.2.8</ecNumber>
    </recommendedName>
    <alternativeName>
        <fullName evidence="14">UDP-N-acetylmuramoyl-L-alanine synthetase</fullName>
    </alternativeName>
</protein>
<dbReference type="InterPro" id="IPR036615">
    <property type="entry name" value="Mur_ligase_C_dom_sf"/>
</dbReference>
<dbReference type="InterPro" id="IPR013221">
    <property type="entry name" value="Mur_ligase_cen"/>
</dbReference>
<gene>
    <name evidence="14" type="primary">murC</name>
    <name evidence="18" type="ORF">DES36_104150</name>
</gene>
<keyword evidence="6 14" id="KW-0132">Cell division</keyword>
<evidence type="ECO:0000256" key="2">
    <source>
        <dbReference type="ARBA" id="ARBA00004752"/>
    </source>
</evidence>
<keyword evidence="5 14" id="KW-0436">Ligase</keyword>
<evidence type="ECO:0000256" key="9">
    <source>
        <dbReference type="ARBA" id="ARBA00022960"/>
    </source>
</evidence>
<dbReference type="UniPathway" id="UPA00219"/>
<comment type="function">
    <text evidence="14">Cell wall formation.</text>
</comment>
<comment type="catalytic activity">
    <reaction evidence="13 14">
        <text>UDP-N-acetyl-alpha-D-muramate + L-alanine + ATP = UDP-N-acetyl-alpha-D-muramoyl-L-alanine + ADP + phosphate + H(+)</text>
        <dbReference type="Rhea" id="RHEA:23372"/>
        <dbReference type="ChEBI" id="CHEBI:15378"/>
        <dbReference type="ChEBI" id="CHEBI:30616"/>
        <dbReference type="ChEBI" id="CHEBI:43474"/>
        <dbReference type="ChEBI" id="CHEBI:57972"/>
        <dbReference type="ChEBI" id="CHEBI:70757"/>
        <dbReference type="ChEBI" id="CHEBI:83898"/>
        <dbReference type="ChEBI" id="CHEBI:456216"/>
        <dbReference type="EC" id="6.3.2.8"/>
    </reaction>
</comment>
<dbReference type="GO" id="GO:0005524">
    <property type="term" value="F:ATP binding"/>
    <property type="evidence" value="ECO:0007669"/>
    <property type="project" value="UniProtKB-UniRule"/>
</dbReference>
<evidence type="ECO:0000259" key="16">
    <source>
        <dbReference type="Pfam" id="PF02875"/>
    </source>
</evidence>
<evidence type="ECO:0000256" key="7">
    <source>
        <dbReference type="ARBA" id="ARBA00022741"/>
    </source>
</evidence>
<evidence type="ECO:0000259" key="17">
    <source>
        <dbReference type="Pfam" id="PF08245"/>
    </source>
</evidence>
<dbReference type="PANTHER" id="PTHR43445">
    <property type="entry name" value="UDP-N-ACETYLMURAMATE--L-ALANINE LIGASE-RELATED"/>
    <property type="match status" value="1"/>
</dbReference>
<organism evidence="18 19">
    <name type="scientific">Alkalibaculum bacchi</name>
    <dbReference type="NCBI Taxonomy" id="645887"/>
    <lineage>
        <taxon>Bacteria</taxon>
        <taxon>Bacillati</taxon>
        <taxon>Bacillota</taxon>
        <taxon>Clostridia</taxon>
        <taxon>Eubacteriales</taxon>
        <taxon>Eubacteriaceae</taxon>
        <taxon>Alkalibaculum</taxon>
    </lineage>
</organism>
<dbReference type="SUPFAM" id="SSF53623">
    <property type="entry name" value="MurD-like peptide ligases, catalytic domain"/>
    <property type="match status" value="1"/>
</dbReference>
<evidence type="ECO:0000256" key="8">
    <source>
        <dbReference type="ARBA" id="ARBA00022840"/>
    </source>
</evidence>
<dbReference type="InterPro" id="IPR004101">
    <property type="entry name" value="Mur_ligase_C"/>
</dbReference>
<comment type="caution">
    <text evidence="18">The sequence shown here is derived from an EMBL/GenBank/DDBJ whole genome shotgun (WGS) entry which is preliminary data.</text>
</comment>